<organism evidence="3 4">
    <name type="scientific">Cytospora mali</name>
    <name type="common">Apple Valsa canker fungus</name>
    <name type="synonym">Valsa mali</name>
    <dbReference type="NCBI Taxonomy" id="578113"/>
    <lineage>
        <taxon>Eukaryota</taxon>
        <taxon>Fungi</taxon>
        <taxon>Dikarya</taxon>
        <taxon>Ascomycota</taxon>
        <taxon>Pezizomycotina</taxon>
        <taxon>Sordariomycetes</taxon>
        <taxon>Sordariomycetidae</taxon>
        <taxon>Diaporthales</taxon>
        <taxon>Cytosporaceae</taxon>
        <taxon>Cytospora</taxon>
    </lineage>
</organism>
<keyword evidence="2" id="KW-0472">Membrane</keyword>
<name>A0A194VIJ8_CYTMA</name>
<dbReference type="EMBL" id="KN796114">
    <property type="protein sequence ID" value="KUI63705.1"/>
    <property type="molecule type" value="Genomic_DNA"/>
</dbReference>
<feature type="region of interest" description="Disordered" evidence="1">
    <location>
        <begin position="822"/>
        <end position="857"/>
    </location>
</feature>
<gene>
    <name evidence="3" type="ORF">VM1G_10436</name>
</gene>
<evidence type="ECO:0000256" key="2">
    <source>
        <dbReference type="SAM" id="Phobius"/>
    </source>
</evidence>
<dbReference type="OrthoDB" id="5340195at2759"/>
<feature type="region of interest" description="Disordered" evidence="1">
    <location>
        <begin position="80"/>
        <end position="106"/>
    </location>
</feature>
<keyword evidence="2" id="KW-0812">Transmembrane</keyword>
<proteinExistence type="predicted"/>
<sequence>MASTAPGPLGDAEPEIQHLGLEVPADRRVSISSEASESSTFISTTSSGNEKWLSPLDKISRQPAQNAAIPDIVAGPAMSKMDKQRLDLSSAETSRPPPLYHQPNASTTRMPFHGDEPFPGSPQVSTPGVYENQFSAPQRDSQAEGLIGNKRPQHSTRTVSFGPSTTFEYPGGEKDPPDTHTILNPFSCTPGWHPSFGMYTCFVAGVLCAVGHHLYYTSLDGKPAEKQTEMLRYGTFLAYAAKASFSAAVVSAFKQRVWVTVRSRFMSISALDSMFSATESMLAMLNWDFLRDAKGAFALAVFAWTTPLVVILTGNTLLVEPTTIVQNTTCPAARSLNFTFEELNDWRAPVQIDGLFEIPVSIWNTTKRNGQTDDDWFDYYTGPSPNFQQTAALGAFLEEVVTRKNAALEVCGSGYNCSYTVDFTAPGYKCTELASGVGSVPTNFTQESGEAIPPFGTDILLPRGNYSYYAYTTGGEYSTTQLKDVGVAGIPNIPNSELPPHFGAFRTEPVIWVGYVVLNKPNKPKPTRTDPGWDDAFTPKVFACEHRETSYVATFNYTDGVQLTNITAHKFGAPVINTTYLASVAANDGTSDNITAIPEENYVYPNDTARYRKVAGYHSLGYMLRQFLNGTVEVEDTLINPIQNTEAIQTKLLDPRNNYFPYANLMSMIQGLYQDLILSMFSNPQFVEVVWAAKPSEQSGTLLRGGIKDSLGVVTGTGSPEDYMYNCTRSRTINTYAYHKRDLWIVYGIAAFLTLICVTVGAFAISDNGGVTRNTRFSSVVAATRGPALEKIAWMGPLQDRGDVPEDIKRLKLGYGIMNENKMGPSSPRFTGPSPFSRGPEGGGVGNGADDDGRPGSIFITRRTFSTDMRCGFGLKGDVDQTHREGSLFHR</sequence>
<accession>A0A194VIJ8</accession>
<dbReference type="AlphaFoldDB" id="A0A194VIJ8"/>
<dbReference type="PANTHER" id="PTHR35041:SF3">
    <property type="entry name" value="FORMYLMETHIONINE DEFORMYLASE-LIKE PROTEIN"/>
    <property type="match status" value="1"/>
</dbReference>
<feature type="region of interest" description="Disordered" evidence="1">
    <location>
        <begin position="30"/>
        <end position="53"/>
    </location>
</feature>
<dbReference type="PANTHER" id="PTHR35041">
    <property type="entry name" value="MEDIATOR OF RNA POLYMERASE II TRANSCRIPTION SUBUNIT 1"/>
    <property type="match status" value="1"/>
</dbReference>
<evidence type="ECO:0000256" key="1">
    <source>
        <dbReference type="SAM" id="MobiDB-lite"/>
    </source>
</evidence>
<feature type="transmembrane region" description="Helical" evidence="2">
    <location>
        <begin position="297"/>
        <end position="318"/>
    </location>
</feature>
<protein>
    <submittedName>
        <fullName evidence="3">Uncharacterized protein</fullName>
    </submittedName>
</protein>
<evidence type="ECO:0000313" key="3">
    <source>
        <dbReference type="EMBL" id="KUI63705.1"/>
    </source>
</evidence>
<feature type="transmembrane region" description="Helical" evidence="2">
    <location>
        <begin position="265"/>
        <end position="285"/>
    </location>
</feature>
<feature type="transmembrane region" description="Helical" evidence="2">
    <location>
        <begin position="744"/>
        <end position="766"/>
    </location>
</feature>
<dbReference type="Proteomes" id="UP000078559">
    <property type="component" value="Unassembled WGS sequence"/>
</dbReference>
<feature type="compositionally biased region" description="Polar residues" evidence="1">
    <location>
        <begin position="155"/>
        <end position="167"/>
    </location>
</feature>
<evidence type="ECO:0000313" key="4">
    <source>
        <dbReference type="Proteomes" id="UP000078559"/>
    </source>
</evidence>
<reference evidence="3" key="1">
    <citation type="submission" date="2014-12" db="EMBL/GenBank/DDBJ databases">
        <title>Genome Sequence of Valsa Canker Pathogens Uncovers a Specific Adaption of Colonization on Woody Bark.</title>
        <authorList>
            <person name="Yin Z."/>
            <person name="Liu H."/>
            <person name="Gao X."/>
            <person name="Li Z."/>
            <person name="Song N."/>
            <person name="Ke X."/>
            <person name="Dai Q."/>
            <person name="Wu Y."/>
            <person name="Sun Y."/>
            <person name="Xu J.-R."/>
            <person name="Kang Z.K."/>
            <person name="Wang L."/>
            <person name="Huang L."/>
        </authorList>
    </citation>
    <scope>NUCLEOTIDE SEQUENCE [LARGE SCALE GENOMIC DNA]</scope>
    <source>
        <strain evidence="3">03-8</strain>
    </source>
</reference>
<feature type="compositionally biased region" description="Low complexity" evidence="1">
    <location>
        <begin position="30"/>
        <end position="47"/>
    </location>
</feature>
<feature type="transmembrane region" description="Helical" evidence="2">
    <location>
        <begin position="236"/>
        <end position="253"/>
    </location>
</feature>
<feature type="transmembrane region" description="Helical" evidence="2">
    <location>
        <begin position="196"/>
        <end position="215"/>
    </location>
</feature>
<keyword evidence="2" id="KW-1133">Transmembrane helix</keyword>
<feature type="region of interest" description="Disordered" evidence="1">
    <location>
        <begin position="137"/>
        <end position="178"/>
    </location>
</feature>
<keyword evidence="4" id="KW-1185">Reference proteome</keyword>